<reference evidence="1 2" key="1">
    <citation type="submission" date="2019-02" db="EMBL/GenBank/DDBJ databases">
        <title>Deep-cultivation of Planctomycetes and their phenomic and genomic characterization uncovers novel biology.</title>
        <authorList>
            <person name="Wiegand S."/>
            <person name="Jogler M."/>
            <person name="Boedeker C."/>
            <person name="Pinto D."/>
            <person name="Vollmers J."/>
            <person name="Rivas-Marin E."/>
            <person name="Kohn T."/>
            <person name="Peeters S.H."/>
            <person name="Heuer A."/>
            <person name="Rast P."/>
            <person name="Oberbeckmann S."/>
            <person name="Bunk B."/>
            <person name="Jeske O."/>
            <person name="Meyerdierks A."/>
            <person name="Storesund J.E."/>
            <person name="Kallscheuer N."/>
            <person name="Luecker S."/>
            <person name="Lage O.M."/>
            <person name="Pohl T."/>
            <person name="Merkel B.J."/>
            <person name="Hornburger P."/>
            <person name="Mueller R.-W."/>
            <person name="Bruemmer F."/>
            <person name="Labrenz M."/>
            <person name="Spormann A.M."/>
            <person name="Op Den Camp H."/>
            <person name="Overmann J."/>
            <person name="Amann R."/>
            <person name="Jetten M.S.M."/>
            <person name="Mascher T."/>
            <person name="Medema M.H."/>
            <person name="Devos D.P."/>
            <person name="Kaster A.-K."/>
            <person name="Ovreas L."/>
            <person name="Rohde M."/>
            <person name="Galperin M.Y."/>
            <person name="Jogler C."/>
        </authorList>
    </citation>
    <scope>NUCLEOTIDE SEQUENCE [LARGE SCALE GENOMIC DNA]</scope>
    <source>
        <strain evidence="1 2">Pla22</strain>
    </source>
</reference>
<evidence type="ECO:0000313" key="1">
    <source>
        <dbReference type="EMBL" id="TWT55081.1"/>
    </source>
</evidence>
<proteinExistence type="predicted"/>
<accession>A0A5C5WYB8</accession>
<dbReference type="RefSeq" id="WP_146515016.1">
    <property type="nucleotide sequence ID" value="NZ_SJPI01000001.1"/>
</dbReference>
<dbReference type="Proteomes" id="UP000316598">
    <property type="component" value="Unassembled WGS sequence"/>
</dbReference>
<dbReference type="EMBL" id="SJPI01000001">
    <property type="protein sequence ID" value="TWT55081.1"/>
    <property type="molecule type" value="Genomic_DNA"/>
</dbReference>
<keyword evidence="2" id="KW-1185">Reference proteome</keyword>
<gene>
    <name evidence="1" type="ORF">Pla22_27350</name>
</gene>
<sequence>MLLLPIILWWADSPFRFAFGRSRRIVCALSILAIMAMGALDADNTMADDRHGYEHRGFHESLNEDAFSRKTAEEQPQAEDSVVREGTLIPPTDGRIVMLGRRWAFVPQAVVGAQEDDDPIAIGDDRLRRQDLSTMEWKNRALSSIARSEAASGAERTITRLRFSTGGMFGPVKVVSTRDSQREQRKIASVNEVAEGRHWILAENLMLQRIVESIRADAQDDRWVISGKVTEFFGENRMVIRTAQRSDSE</sequence>
<protein>
    <submittedName>
        <fullName evidence="1">Uncharacterized protein</fullName>
    </submittedName>
</protein>
<evidence type="ECO:0000313" key="2">
    <source>
        <dbReference type="Proteomes" id="UP000316598"/>
    </source>
</evidence>
<dbReference type="AlphaFoldDB" id="A0A5C5WYB8"/>
<name>A0A5C5WYB8_9BACT</name>
<dbReference type="OrthoDB" id="272502at2"/>
<organism evidence="1 2">
    <name type="scientific">Rubripirellula amarantea</name>
    <dbReference type="NCBI Taxonomy" id="2527999"/>
    <lineage>
        <taxon>Bacteria</taxon>
        <taxon>Pseudomonadati</taxon>
        <taxon>Planctomycetota</taxon>
        <taxon>Planctomycetia</taxon>
        <taxon>Pirellulales</taxon>
        <taxon>Pirellulaceae</taxon>
        <taxon>Rubripirellula</taxon>
    </lineage>
</organism>
<comment type="caution">
    <text evidence="1">The sequence shown here is derived from an EMBL/GenBank/DDBJ whole genome shotgun (WGS) entry which is preliminary data.</text>
</comment>